<dbReference type="RefSeq" id="WP_094201535.1">
    <property type="nucleotide sequence ID" value="NZ_NBIM01000006.1"/>
</dbReference>
<evidence type="ECO:0000256" key="2">
    <source>
        <dbReference type="RuleBase" id="RU362097"/>
    </source>
</evidence>
<dbReference type="PROSITE" id="PS51257">
    <property type="entry name" value="PROKAR_LIPOPROTEIN"/>
    <property type="match status" value="1"/>
</dbReference>
<comment type="subcellular location">
    <subcellularLocation>
        <location evidence="2">Cell outer membrane</location>
        <topology evidence="2">Lipid-anchor</topology>
    </subcellularLocation>
</comment>
<feature type="signal peptide" evidence="2">
    <location>
        <begin position="1"/>
        <end position="21"/>
    </location>
</feature>
<dbReference type="Gene3D" id="2.20.200.10">
    <property type="entry name" value="Outer membrane efflux proteins (OEP)"/>
    <property type="match status" value="1"/>
</dbReference>
<name>A0A233RC20_9GAMM</name>
<comment type="caution">
    <text evidence="3">The sequence shown here is derived from an EMBL/GenBank/DDBJ whole genome shotgun (WGS) entry which is preliminary data.</text>
</comment>
<dbReference type="InterPro" id="IPR003423">
    <property type="entry name" value="OMP_efflux"/>
</dbReference>
<dbReference type="GO" id="GO:0009279">
    <property type="term" value="C:cell outer membrane"/>
    <property type="evidence" value="ECO:0007669"/>
    <property type="project" value="UniProtKB-SubCell"/>
</dbReference>
<keyword evidence="4" id="KW-1185">Reference proteome</keyword>
<keyword evidence="2" id="KW-0564">Palmitate</keyword>
<dbReference type="EMBL" id="NBIM01000006">
    <property type="protein sequence ID" value="OXY80945.1"/>
    <property type="molecule type" value="Genomic_DNA"/>
</dbReference>
<dbReference type="SUPFAM" id="SSF56954">
    <property type="entry name" value="Outer membrane efflux proteins (OEP)"/>
    <property type="match status" value="1"/>
</dbReference>
<dbReference type="PANTHER" id="PTHR30203">
    <property type="entry name" value="OUTER MEMBRANE CATION EFFLUX PROTEIN"/>
    <property type="match status" value="1"/>
</dbReference>
<evidence type="ECO:0000256" key="1">
    <source>
        <dbReference type="ARBA" id="ARBA00007613"/>
    </source>
</evidence>
<feature type="chain" id="PRO_5011831304" description="Transporter" evidence="2">
    <location>
        <begin position="22"/>
        <end position="474"/>
    </location>
</feature>
<proteinExistence type="inferred from homology"/>
<sequence length="474" mass="50479">MTVFRPLTLLALLTLSGCALHDDPILPTPTLADHWLSPSKATTAPDRQWWQGFGSPTLNQLVERALTNAPDLRIAAERISQAEAGLAASGASLFPTLNASGNSNRDWSQPGSPSERSNLGLNLNYELDLWGKNRAVRLAAGANLAASRYDFESARLTLIGAVANTWFQQLANEERLRINERNLAIAQNNLSIVDAKYRNGAAALSEVHRQRTAVLTQEASLLPLREQARQAQSALAILLGETPQAFAPAAGELMALSVPAAGPGLPSELLLRRPDLASAEAGLLAANADLSAARAALLPSVQLAGSGGLASAALLSLADPSHTLSLGTSLSQVLFDGGQRRAEIRLSESRRRELAETYRQAVLTALKEVEDALGNGALYQAQEARQLRIVTEARETLRLSEVRYREGADELLTLLDAQRTLFSAEEQLASLRQNRLDAAVNLFKALGGGWEVPADIVPAGAPVEATMNPGSAPG</sequence>
<keyword evidence="2" id="KW-0812">Transmembrane</keyword>
<dbReference type="AlphaFoldDB" id="A0A233RC20"/>
<dbReference type="Gene3D" id="1.20.1600.10">
    <property type="entry name" value="Outer membrane efflux proteins (OEP)"/>
    <property type="match status" value="1"/>
</dbReference>
<evidence type="ECO:0000313" key="4">
    <source>
        <dbReference type="Proteomes" id="UP000242757"/>
    </source>
</evidence>
<evidence type="ECO:0008006" key="5">
    <source>
        <dbReference type="Google" id="ProtNLM"/>
    </source>
</evidence>
<dbReference type="NCBIfam" id="TIGR01845">
    <property type="entry name" value="outer_NodT"/>
    <property type="match status" value="1"/>
</dbReference>
<reference evidence="3 4" key="1">
    <citation type="submission" date="2017-08" db="EMBL/GenBank/DDBJ databases">
        <title>A Genome Sequence of Oceanimonas doudoroffii ATCC 27123T.</title>
        <authorList>
            <person name="Brennan M.A."/>
            <person name="Maclea K.S."/>
            <person name="Mcclelland W.D."/>
            <person name="Trachtenberg A.M."/>
        </authorList>
    </citation>
    <scope>NUCLEOTIDE SEQUENCE [LARGE SCALE GENOMIC DNA]</scope>
    <source>
        <strain evidence="3 4">ATCC 27123</strain>
    </source>
</reference>
<accession>A0A233RC20</accession>
<dbReference type="Pfam" id="PF02321">
    <property type="entry name" value="OEP"/>
    <property type="match status" value="2"/>
</dbReference>
<dbReference type="PANTHER" id="PTHR30203:SF33">
    <property type="entry name" value="BLR4455 PROTEIN"/>
    <property type="match status" value="1"/>
</dbReference>
<dbReference type="GO" id="GO:0015562">
    <property type="term" value="F:efflux transmembrane transporter activity"/>
    <property type="evidence" value="ECO:0007669"/>
    <property type="project" value="InterPro"/>
</dbReference>
<gene>
    <name evidence="3" type="ORF">B6S08_14550</name>
</gene>
<keyword evidence="2" id="KW-1134">Transmembrane beta strand</keyword>
<dbReference type="Proteomes" id="UP000242757">
    <property type="component" value="Unassembled WGS sequence"/>
</dbReference>
<comment type="similarity">
    <text evidence="1 2">Belongs to the outer membrane factor (OMF) (TC 1.B.17) family.</text>
</comment>
<dbReference type="InterPro" id="IPR010131">
    <property type="entry name" value="MdtP/NodT-like"/>
</dbReference>
<keyword evidence="2" id="KW-0449">Lipoprotein</keyword>
<keyword evidence="2" id="KW-0732">Signal</keyword>
<evidence type="ECO:0000313" key="3">
    <source>
        <dbReference type="EMBL" id="OXY80945.1"/>
    </source>
</evidence>
<protein>
    <recommendedName>
        <fullName evidence="5">Transporter</fullName>
    </recommendedName>
</protein>
<keyword evidence="2" id="KW-0472">Membrane</keyword>
<organism evidence="3 4">
    <name type="scientific">Oceanimonas doudoroffii</name>
    <dbReference type="NCBI Taxonomy" id="84158"/>
    <lineage>
        <taxon>Bacteria</taxon>
        <taxon>Pseudomonadati</taxon>
        <taxon>Pseudomonadota</taxon>
        <taxon>Gammaproteobacteria</taxon>
        <taxon>Aeromonadales</taxon>
        <taxon>Aeromonadaceae</taxon>
        <taxon>Oceanimonas</taxon>
    </lineage>
</organism>
<dbReference type="OrthoDB" id="9770517at2"/>